<proteinExistence type="predicted"/>
<evidence type="ECO:0000313" key="5">
    <source>
        <dbReference type="EMBL" id="EAU44790.1"/>
    </source>
</evidence>
<evidence type="ECO:0000259" key="4">
    <source>
        <dbReference type="Pfam" id="PF21070"/>
    </source>
</evidence>
<keyword evidence="1" id="KW-1133">Transmembrane helix</keyword>
<dbReference type="Proteomes" id="UP000006230">
    <property type="component" value="Unassembled WGS sequence"/>
</dbReference>
<dbReference type="InterPro" id="IPR010623">
    <property type="entry name" value="IcmF_C"/>
</dbReference>
<dbReference type="InterPro" id="IPR053156">
    <property type="entry name" value="T6SS_TssM-like"/>
</dbReference>
<dbReference type="InterPro" id="IPR048677">
    <property type="entry name" value="TssM1_hel"/>
</dbReference>
<keyword evidence="1" id="KW-0472">Membrane</keyword>
<gene>
    <name evidence="5" type="ORF">R2601_22142</name>
</gene>
<evidence type="ECO:0000259" key="3">
    <source>
        <dbReference type="Pfam" id="PF06761"/>
    </source>
</evidence>
<evidence type="ECO:0000259" key="2">
    <source>
        <dbReference type="Pfam" id="PF06744"/>
    </source>
</evidence>
<feature type="domain" description="IcmF-related" evidence="3">
    <location>
        <begin position="183"/>
        <end position="466"/>
    </location>
</feature>
<keyword evidence="6" id="KW-1185">Reference proteome</keyword>
<protein>
    <recommendedName>
        <fullName evidence="7">IcmF-related protein</fullName>
    </recommendedName>
</protein>
<evidence type="ECO:0000256" key="1">
    <source>
        <dbReference type="SAM" id="Phobius"/>
    </source>
</evidence>
<dbReference type="STRING" id="314265.R2601_22142"/>
<sequence>MLRFIEGLDARHGERRIIDEAAPLLDGFETAAQRARVAPVAIKPARYALAMLIDQRARQLKGITLGTWSVLARRTLFEGRDIPMARIREFRDTARRNDMDDLEAFLGEMLERAETLRAGPQRRHGGGWGWKAAAFALLLVGGLAAYAGVLEYHFQRQIGADFEAEALNIGLDRPQEGAELVRRLDALRAAADRVVQVEQRAPLRRVVRLPVVDSETRAEAAYAEAARRQVPPELARGLEQFLATEGDGLALYDTLRAWSVLTGDQGWQPGYLAGWLEDHGASVGLDGLARHVAPLEGPLALQPQDTQIMDQAREFAAEVPEPARAWLELLRSDEMRALPDWVAPKAVPGVETVLLRRSGAPISQGIPGLFTTQGWQAARSTGVGLAVQKARAVAPDITGVALPPENSSPDLLLDRLHRETAAAWKDWLADLRVQPFADRETAIMVSGQLAQAENPLTRLLRDVWEQSGGNDRSRSHEQQLLLAREFGPMIQYVEQGRMAEIARLFSTLNVALGAVDIDARRASRRLMTFQDRSRSIAALKSAPRIVVQIAEDVLAQSARPAAEDAAQYPIARQWQQQVFPLCRNTVSGRYPFQNGADASLAELASLLGPQGTLTTFLATYAQPMLETGESPWRWKPEARFAGMQPESAEFLERAAQISQALFTADGRLSHSLTLAALAERGQTLVAIGGSAAPVRASGAPATLDWPGPRPEAGVEVAFRESTDAARLIETGPWGLYRLIDGTRLRLRDDGARALLDLRNSEGRVFLELGFPAPLNPVSIRPVLRAFDCPASL</sequence>
<organism evidence="5 6">
    <name type="scientific">Salipiger bermudensis (strain DSM 26914 / JCM 13377 / KCTC 12554 / HTCC2601)</name>
    <name type="common">Pelagibaca bermudensis</name>
    <dbReference type="NCBI Taxonomy" id="314265"/>
    <lineage>
        <taxon>Bacteria</taxon>
        <taxon>Pseudomonadati</taxon>
        <taxon>Pseudomonadota</taxon>
        <taxon>Alphaproteobacteria</taxon>
        <taxon>Rhodobacterales</taxon>
        <taxon>Roseobacteraceae</taxon>
        <taxon>Salipiger</taxon>
    </lineage>
</organism>
<comment type="caution">
    <text evidence="5">The sequence shown here is derived from an EMBL/GenBank/DDBJ whole genome shotgun (WGS) entry which is preliminary data.</text>
</comment>
<dbReference type="Pfam" id="PF21070">
    <property type="entry name" value="IcmF_helical"/>
    <property type="match status" value="1"/>
</dbReference>
<dbReference type="eggNOG" id="COG3523">
    <property type="taxonomic scope" value="Bacteria"/>
</dbReference>
<dbReference type="PANTHER" id="PTHR36153:SF1">
    <property type="entry name" value="TYPE VI SECRETION SYSTEM COMPONENT TSSM1"/>
    <property type="match status" value="1"/>
</dbReference>
<dbReference type="PANTHER" id="PTHR36153">
    <property type="entry name" value="INNER MEMBRANE PROTEIN-RELATED"/>
    <property type="match status" value="1"/>
</dbReference>
<reference evidence="5 6" key="1">
    <citation type="journal article" date="2010" name="J. Bacteriol.">
        <title>Genome sequences of Pelagibaca bermudensis HTCC2601T and Maritimibacter alkaliphilus HTCC2654T, the type strains of two marine Roseobacter genera.</title>
        <authorList>
            <person name="Thrash J.C."/>
            <person name="Cho J.C."/>
            <person name="Ferriera S."/>
            <person name="Johnson J."/>
            <person name="Vergin K.L."/>
            <person name="Giovannoni S.J."/>
        </authorList>
    </citation>
    <scope>NUCLEOTIDE SEQUENCE [LARGE SCALE GENOMIC DNA]</scope>
    <source>
        <strain evidence="6">DSM 26914 / JCM 13377 / KCTC 12554 / HTCC2601</strain>
    </source>
</reference>
<feature type="domain" description="Type VI secretion system IcmF C-terminal" evidence="2">
    <location>
        <begin position="699"/>
        <end position="769"/>
    </location>
</feature>
<name>Q0FKW5_SALBH</name>
<accession>Q0FKW5</accession>
<feature type="transmembrane region" description="Helical" evidence="1">
    <location>
        <begin position="128"/>
        <end position="149"/>
    </location>
</feature>
<evidence type="ECO:0000313" key="6">
    <source>
        <dbReference type="Proteomes" id="UP000006230"/>
    </source>
</evidence>
<keyword evidence="1" id="KW-0812">Transmembrane</keyword>
<dbReference type="AlphaFoldDB" id="Q0FKW5"/>
<feature type="domain" description="Type VI secretion system component TssM1 helical" evidence="4">
    <location>
        <begin position="570"/>
        <end position="663"/>
    </location>
</feature>
<dbReference type="HOGENOM" id="CLU_344489_0_0_5"/>
<evidence type="ECO:0008006" key="7">
    <source>
        <dbReference type="Google" id="ProtNLM"/>
    </source>
</evidence>
<dbReference type="Pfam" id="PF06761">
    <property type="entry name" value="IcmF-related"/>
    <property type="match status" value="1"/>
</dbReference>
<dbReference type="InterPro" id="IPR009612">
    <property type="entry name" value="IcmF-rel"/>
</dbReference>
<dbReference type="EMBL" id="AATQ01000037">
    <property type="protein sequence ID" value="EAU44790.1"/>
    <property type="molecule type" value="Genomic_DNA"/>
</dbReference>
<dbReference type="Pfam" id="PF06744">
    <property type="entry name" value="IcmF_C"/>
    <property type="match status" value="1"/>
</dbReference>